<dbReference type="PROSITE" id="PS00330">
    <property type="entry name" value="HEMOLYSIN_CALCIUM"/>
    <property type="match status" value="9"/>
</dbReference>
<dbReference type="OrthoDB" id="8479154at2"/>
<dbReference type="EMBL" id="ONZG01000005">
    <property type="protein sequence ID" value="SPJ28754.1"/>
    <property type="molecule type" value="Genomic_DNA"/>
</dbReference>
<sequence>MADINVTNAFGDGTGGADNTAVGGTPDDRLIYNYTVPNSGVTVGFWNGGLPGGYSGVFDGLGTNNAWFSGIENFTFNSFVVGNDNIRTGDGNDILNSGDGDDTLNAGGGNDQIDGGRGNDLWIGDHSSESADFNINLNAISSFLTTGAVRNIEGMRLSTGSGADTLRGHESSTLEDSISSGSNDDLIILHLGGNDSVNGEAGEDRLVVTNALGPTMSGVTTGFWNVGSVDGNSGVFDGFGANNVWFYNIDHFTFIDESAGNDNIRTGAGDDSLMGGGGDDTLNSGSGRDTIDGGDGNDFWIGDQSATGAVEIDLNKSSDLSGGGSVVNMEGFNVTTGVGNDTLIGHDTADRADVVTSNDGDDLIILKLRGDDTVNGGLGGDRLQVTNTLGSDFAGVTTGFWNVGSVDGNSGVFDGFGANNVWFYNINHFTFVDESTGNDNIRTGAGDDSLMGGGGDDTLNSGSGRDTIDGGDGNDFWIGDQSATGAVEIDLNKSSDLSGGGSVVNMEGFNVTTGAGNDTLIGHDTADRADVVTSNDGDDLIILKLRGDDTVNGGLGGDRLQVTNTLGSDFAGVTTGFWNVGSVDGNSGVFDGFGSNNVWFNNINHFTFIDESTGNDNIRTGAGDDSLMGGGGDDTLNSGSGRDTIDGGDGNDFWIGDQSATGAVEIDLNKSSALSGGGSVVNMEGFNVTTGAGNDTLIGHEASSLTDIARSNAGSDNIILTLGGDDSVYGGAGADRLTVDFTLGTGVTTGFWNTGTIDGNQGVLDGVGANNVWFYDVDHFSLRDVIGGTDNLRTGNGNDFINAGDGNDIVNSAGGVDTLDGGGGNDHWIADHSDQTTGLEIDLNATSVLRGTGSVRNFESMNLVGSSGDDRLTGHQTSGLVDRLVGGDGDDDFFLWLGGDDSVYGNAGFDELTVIDDQNLGNIGFGFLNSDETGFSGVIDGAGSNNVWFYGIERINYTDANGTNNNFTSGGTDDVIDAGGGDDRVATDGGNDRLIGGTGNDTLLGGTGNDTLLGGLGNDELNGEAGTDTAQFGFAIGGIQDVTQVDDTVILTSAEGQDTLSGIEFFKFSDGTLTTNALLTLSSPITGDDTSQTLFGTPGSEQINGLGGYDWIVPGRGDDVVNGGTGRDMVSYSDVQEVPGRGTNFMVDLDLGAGRAEIFGGEVDQLISIERATGSIFADVMRGTDGNDELRGIGDYDWFIATSGNDTLNGGNGLDMITFLEAEASGAPVVQNIFESDGVPPTGAAVGGVLLDLADGSNNTGLAEGLTLVSVERVTGSSHQDVFFGDGEQNDFRGLGGFDWFVSSSGGRERYFGGDGVDTVTYYNAGTGVTASLRNGNGEFGGQETGYGSAGDAIRDLYFEIENLVGSDFNDRLEGNRERNDLMGLDGDDYLLGYGNIDYMKGGRGNDTLDGGAGSDFALFDGNRGDYTLTRTSSNEVTAVGADGTDSLINVEYFQFDDTTTNIWELSIV</sequence>
<dbReference type="InterPro" id="IPR050557">
    <property type="entry name" value="RTX_toxin/Mannuronan_C5-epim"/>
</dbReference>
<evidence type="ECO:0000256" key="1">
    <source>
        <dbReference type="ARBA" id="ARBA00004613"/>
    </source>
</evidence>
<dbReference type="PANTHER" id="PTHR38340:SF1">
    <property type="entry name" value="S-LAYER PROTEIN"/>
    <property type="match status" value="1"/>
</dbReference>
<dbReference type="Proteomes" id="UP000244898">
    <property type="component" value="Unassembled WGS sequence"/>
</dbReference>
<dbReference type="SUPFAM" id="SSF51120">
    <property type="entry name" value="beta-Roll"/>
    <property type="match status" value="9"/>
</dbReference>
<dbReference type="RefSeq" id="WP_108787488.1">
    <property type="nucleotide sequence ID" value="NZ_ONZG01000005.1"/>
</dbReference>
<dbReference type="GO" id="GO:0005576">
    <property type="term" value="C:extracellular region"/>
    <property type="evidence" value="ECO:0007669"/>
    <property type="project" value="UniProtKB-SubCell"/>
</dbReference>
<dbReference type="GO" id="GO:0005509">
    <property type="term" value="F:calcium ion binding"/>
    <property type="evidence" value="ECO:0007669"/>
    <property type="project" value="InterPro"/>
</dbReference>
<keyword evidence="2" id="KW-0964">Secreted</keyword>
<dbReference type="PRINTS" id="PR00313">
    <property type="entry name" value="CABNDNGRPT"/>
</dbReference>
<dbReference type="InterPro" id="IPR001343">
    <property type="entry name" value="Hemolysn_Ca-bd"/>
</dbReference>
<evidence type="ECO:0000256" key="2">
    <source>
        <dbReference type="ARBA" id="ARBA00022525"/>
    </source>
</evidence>
<dbReference type="Gene3D" id="2.150.10.10">
    <property type="entry name" value="Serralysin-like metalloprotease, C-terminal"/>
    <property type="match status" value="7"/>
</dbReference>
<proteinExistence type="predicted"/>
<protein>
    <submittedName>
        <fullName evidence="3">Bifunctional hemolysin/adenylate cyclase</fullName>
    </submittedName>
</protein>
<gene>
    <name evidence="3" type="primary">cya_10</name>
    <name evidence="3" type="ORF">TRM7615_02262</name>
</gene>
<organism evidence="3 4">
    <name type="scientific">Falsiruegeria mediterranea M17</name>
    <dbReference type="NCBI Taxonomy" id="1200281"/>
    <lineage>
        <taxon>Bacteria</taxon>
        <taxon>Pseudomonadati</taxon>
        <taxon>Pseudomonadota</taxon>
        <taxon>Alphaproteobacteria</taxon>
        <taxon>Rhodobacterales</taxon>
        <taxon>Roseobacteraceae</taxon>
        <taxon>Falsiruegeria</taxon>
    </lineage>
</organism>
<accession>A0A2R8C8J3</accession>
<dbReference type="Pfam" id="PF00353">
    <property type="entry name" value="HemolysinCabind"/>
    <property type="match status" value="13"/>
</dbReference>
<keyword evidence="4" id="KW-1185">Reference proteome</keyword>
<dbReference type="InterPro" id="IPR018511">
    <property type="entry name" value="Hemolysin-typ_Ca-bd_CS"/>
</dbReference>
<reference evidence="4" key="1">
    <citation type="submission" date="2018-03" db="EMBL/GenBank/DDBJ databases">
        <authorList>
            <person name="Rodrigo-Torres L."/>
            <person name="Arahal R. D."/>
            <person name="Lucena T."/>
        </authorList>
    </citation>
    <scope>NUCLEOTIDE SEQUENCE [LARGE SCALE GENOMIC DNA]</scope>
    <source>
        <strain evidence="4">CECT 7615</strain>
    </source>
</reference>
<name>A0A2R8C8J3_9RHOB</name>
<dbReference type="PANTHER" id="PTHR38340">
    <property type="entry name" value="S-LAYER PROTEIN"/>
    <property type="match status" value="1"/>
</dbReference>
<comment type="subcellular location">
    <subcellularLocation>
        <location evidence="1">Secreted</location>
    </subcellularLocation>
</comment>
<dbReference type="InterPro" id="IPR011049">
    <property type="entry name" value="Serralysin-like_metalloprot_C"/>
</dbReference>
<evidence type="ECO:0000313" key="4">
    <source>
        <dbReference type="Proteomes" id="UP000244898"/>
    </source>
</evidence>
<evidence type="ECO:0000313" key="3">
    <source>
        <dbReference type="EMBL" id="SPJ28754.1"/>
    </source>
</evidence>